<dbReference type="InterPro" id="IPR030934">
    <property type="entry name" value="Intein_C"/>
</dbReference>
<dbReference type="EMBL" id="MN739293">
    <property type="protein sequence ID" value="QHS97333.1"/>
    <property type="molecule type" value="Genomic_DNA"/>
</dbReference>
<dbReference type="InterPro" id="IPR012337">
    <property type="entry name" value="RNaseH-like_sf"/>
</dbReference>
<evidence type="ECO:0000256" key="8">
    <source>
        <dbReference type="ARBA" id="ARBA00023000"/>
    </source>
</evidence>
<dbReference type="SUPFAM" id="SSF53098">
    <property type="entry name" value="Ribonuclease H-like"/>
    <property type="match status" value="1"/>
</dbReference>
<dbReference type="GO" id="GO:0043625">
    <property type="term" value="C:delta DNA polymerase complex"/>
    <property type="evidence" value="ECO:0007669"/>
    <property type="project" value="TreeGrafter"/>
</dbReference>
<evidence type="ECO:0000256" key="9">
    <source>
        <dbReference type="ARBA" id="ARBA00023125"/>
    </source>
</evidence>
<dbReference type="InterPro" id="IPR043502">
    <property type="entry name" value="DNA/RNA_pol_sf"/>
</dbReference>
<organism evidence="12">
    <name type="scientific">viral metagenome</name>
    <dbReference type="NCBI Taxonomy" id="1070528"/>
    <lineage>
        <taxon>unclassified sequences</taxon>
        <taxon>metagenomes</taxon>
        <taxon>organismal metagenomes</taxon>
    </lineage>
</organism>
<dbReference type="InterPro" id="IPR004042">
    <property type="entry name" value="Intein_endonuc_central"/>
</dbReference>
<dbReference type="InterPro" id="IPR036397">
    <property type="entry name" value="RNaseH_sf"/>
</dbReference>
<dbReference type="GO" id="GO:0003677">
    <property type="term" value="F:DNA binding"/>
    <property type="evidence" value="ECO:0007669"/>
    <property type="project" value="UniProtKB-KW"/>
</dbReference>
<keyword evidence="9" id="KW-0238">DNA-binding</keyword>
<evidence type="ECO:0000256" key="5">
    <source>
        <dbReference type="ARBA" id="ARBA00022695"/>
    </source>
</evidence>
<protein>
    <recommendedName>
        <fullName evidence="3">DNA polymerase</fullName>
        <ecNumber evidence="2">2.7.7.7</ecNumber>
    </recommendedName>
</protein>
<dbReference type="InterPro" id="IPR006134">
    <property type="entry name" value="DNA-dir_DNA_pol_B_multi_dom"/>
</dbReference>
<dbReference type="SMART" id="SM00486">
    <property type="entry name" value="POLBc"/>
    <property type="match status" value="1"/>
</dbReference>
<dbReference type="Gene3D" id="3.30.420.10">
    <property type="entry name" value="Ribonuclease H-like superfamily/Ribonuclease H"/>
    <property type="match status" value="2"/>
</dbReference>
<dbReference type="InterPro" id="IPR006133">
    <property type="entry name" value="DNA-dir_DNA_pol_B_exonuc"/>
</dbReference>
<keyword evidence="8" id="KW-0651">Protein splicing</keyword>
<evidence type="ECO:0000256" key="6">
    <source>
        <dbReference type="ARBA" id="ARBA00022813"/>
    </source>
</evidence>
<dbReference type="GO" id="GO:0045004">
    <property type="term" value="P:DNA replication proofreading"/>
    <property type="evidence" value="ECO:0007669"/>
    <property type="project" value="TreeGrafter"/>
</dbReference>
<dbReference type="EC" id="2.7.7.7" evidence="2"/>
<dbReference type="GO" id="GO:0008296">
    <property type="term" value="F:3'-5'-DNA exonuclease activity"/>
    <property type="evidence" value="ECO:0007669"/>
    <property type="project" value="TreeGrafter"/>
</dbReference>
<evidence type="ECO:0000256" key="2">
    <source>
        <dbReference type="ARBA" id="ARBA00012417"/>
    </source>
</evidence>
<evidence type="ECO:0000256" key="1">
    <source>
        <dbReference type="ARBA" id="ARBA00005755"/>
    </source>
</evidence>
<evidence type="ECO:0000256" key="7">
    <source>
        <dbReference type="ARBA" id="ARBA00022932"/>
    </source>
</evidence>
<dbReference type="PROSITE" id="PS50818">
    <property type="entry name" value="INTEIN_C_TER"/>
    <property type="match status" value="1"/>
</dbReference>
<dbReference type="Gene3D" id="3.90.1600.10">
    <property type="entry name" value="Palm domain of DNA polymerase"/>
    <property type="match status" value="2"/>
</dbReference>
<dbReference type="GO" id="GO:0006287">
    <property type="term" value="P:base-excision repair, gap-filling"/>
    <property type="evidence" value="ECO:0007669"/>
    <property type="project" value="TreeGrafter"/>
</dbReference>
<proteinExistence type="inferred from homology"/>
<dbReference type="Gene3D" id="1.10.287.690">
    <property type="entry name" value="Helix hairpin bin"/>
    <property type="match status" value="1"/>
</dbReference>
<keyword evidence="5" id="KW-0548">Nucleotidyltransferase</keyword>
<dbReference type="SUPFAM" id="SSF55608">
    <property type="entry name" value="Homing endonucleases"/>
    <property type="match status" value="1"/>
</dbReference>
<dbReference type="Pfam" id="PF03104">
    <property type="entry name" value="DNA_pol_B_exo1"/>
    <property type="match status" value="2"/>
</dbReference>
<accession>A0A6C0C197</accession>
<dbReference type="GO" id="GO:0000166">
    <property type="term" value="F:nucleotide binding"/>
    <property type="evidence" value="ECO:0007669"/>
    <property type="project" value="InterPro"/>
</dbReference>
<dbReference type="InterPro" id="IPR023211">
    <property type="entry name" value="DNA_pol_palm_dom_sf"/>
</dbReference>
<dbReference type="Gene3D" id="3.10.28.10">
    <property type="entry name" value="Homing endonucleases"/>
    <property type="match status" value="1"/>
</dbReference>
<dbReference type="Gene3D" id="3.30.342.10">
    <property type="entry name" value="DNA Polymerase, chain B, domain 1"/>
    <property type="match status" value="1"/>
</dbReference>
<dbReference type="InterPro" id="IPR006172">
    <property type="entry name" value="DNA-dir_DNA_pol_B"/>
</dbReference>
<dbReference type="Pfam" id="PF00136">
    <property type="entry name" value="DNA_pol_B"/>
    <property type="match status" value="3"/>
</dbReference>
<dbReference type="GO" id="GO:0003887">
    <property type="term" value="F:DNA-directed DNA polymerase activity"/>
    <property type="evidence" value="ECO:0007669"/>
    <property type="project" value="UniProtKB-KW"/>
</dbReference>
<dbReference type="PANTHER" id="PTHR10322:SF23">
    <property type="entry name" value="DNA POLYMERASE DELTA CATALYTIC SUBUNIT"/>
    <property type="match status" value="1"/>
</dbReference>
<keyword evidence="7" id="KW-0239">DNA-directed DNA polymerase</keyword>
<dbReference type="SUPFAM" id="SSF56672">
    <property type="entry name" value="DNA/RNA polymerases"/>
    <property type="match status" value="1"/>
</dbReference>
<dbReference type="PRINTS" id="PR00106">
    <property type="entry name" value="DNAPOLB"/>
</dbReference>
<keyword evidence="4" id="KW-0808">Transferase</keyword>
<dbReference type="InterPro" id="IPR042087">
    <property type="entry name" value="DNA_pol_B_thumb"/>
</dbReference>
<dbReference type="Gene3D" id="1.10.132.60">
    <property type="entry name" value="DNA polymerase family B, C-terminal domain"/>
    <property type="match status" value="1"/>
</dbReference>
<reference evidence="12" key="1">
    <citation type="journal article" date="2020" name="Nature">
        <title>Giant virus diversity and host interactions through global metagenomics.</title>
        <authorList>
            <person name="Schulz F."/>
            <person name="Roux S."/>
            <person name="Paez-Espino D."/>
            <person name="Jungbluth S."/>
            <person name="Walsh D.A."/>
            <person name="Denef V.J."/>
            <person name="McMahon K.D."/>
            <person name="Konstantinidis K.T."/>
            <person name="Eloe-Fadrosh E.A."/>
            <person name="Kyrpides N.C."/>
            <person name="Woyke T."/>
        </authorList>
    </citation>
    <scope>NUCLEOTIDE SEQUENCE</scope>
    <source>
        <strain evidence="12">GVMAG-M-3300020169-51</strain>
    </source>
</reference>
<evidence type="ECO:0000256" key="4">
    <source>
        <dbReference type="ARBA" id="ARBA00022679"/>
    </source>
</evidence>
<dbReference type="InterPro" id="IPR027434">
    <property type="entry name" value="Homing_endonucl"/>
</dbReference>
<dbReference type="PROSITE" id="PS50819">
    <property type="entry name" value="INTEIN_ENDONUCLEASE"/>
    <property type="match status" value="1"/>
</dbReference>
<dbReference type="InterPro" id="IPR050240">
    <property type="entry name" value="DNA_pol_type-B"/>
</dbReference>
<keyword evidence="6" id="KW-0068">Autocatalytic cleavage</keyword>
<evidence type="ECO:0000256" key="3">
    <source>
        <dbReference type="ARBA" id="ARBA00015749"/>
    </source>
</evidence>
<comment type="similarity">
    <text evidence="1">Belongs to the DNA polymerase type-B family.</text>
</comment>
<dbReference type="PANTHER" id="PTHR10322">
    <property type="entry name" value="DNA POLYMERASE CATALYTIC SUBUNIT"/>
    <property type="match status" value="1"/>
</dbReference>
<dbReference type="GO" id="GO:0004519">
    <property type="term" value="F:endonuclease activity"/>
    <property type="evidence" value="ECO:0007669"/>
    <property type="project" value="InterPro"/>
</dbReference>
<feature type="domain" description="DOD-type homing endonuclease" evidence="11">
    <location>
        <begin position="1182"/>
        <end position="1328"/>
    </location>
</feature>
<evidence type="ECO:0000313" key="12">
    <source>
        <dbReference type="EMBL" id="QHS97333.1"/>
    </source>
</evidence>
<comment type="catalytic activity">
    <reaction evidence="10">
        <text>DNA(n) + a 2'-deoxyribonucleoside 5'-triphosphate = DNA(n+1) + diphosphate</text>
        <dbReference type="Rhea" id="RHEA:22508"/>
        <dbReference type="Rhea" id="RHEA-COMP:17339"/>
        <dbReference type="Rhea" id="RHEA-COMP:17340"/>
        <dbReference type="ChEBI" id="CHEBI:33019"/>
        <dbReference type="ChEBI" id="CHEBI:61560"/>
        <dbReference type="ChEBI" id="CHEBI:173112"/>
        <dbReference type="EC" id="2.7.7.7"/>
    </reaction>
</comment>
<sequence length="1690" mass="195703">MNPTLRLLDFKVENRKNWKIKDGKDNSEFVIQMFGIDEKKVTHSVFVKGFEPFFYIKTNTKLTDKECTAFKNSILEKWKAAELKKKLKQRTIERDSWSNTEDDEGSYYENSITGFELTNSETLYGFDNHKEHQFIEVRFKNTTVFNKVKNLFFETEIDPTSIFGKKFILKPYYWRKHKFELYESKLPPLLRFFHIKNISPSGWIELPRNKLIKNKGKKRTFCHFEHTIEWDDVIPLPEKETAIPIKICSFDIEASSSHGDFPMPIKTYVKLSGEIVTYWNKNFKTIQKLTKKDKRGLLKQCILSSFGFKNMADINLVYPKKPVNEKPIRDRIHTLILTPIADIVNRKFIQYKSEGSSDDVEDEDGVNRMRLGHYIKKNKTIVDYLNDDKEDNSKKMEIIDQALTKILPPLEGDKVTFIGSTFMYFGECEPYLNHGICLGSCNDFDIENSKCEIICHENERDVLIEWKRMLQQHQPDIIIGYNIFGFDWKFLCDRAHELNCFAPKNYDNHGEWFCEISKNRNIKSKRIEKTIKIASGEHNLTFLGIDGVIQIDLYNHFRREVNLPSYKLQNVASHFIGDMIKKWEHCEKTKTTKLYSGNLTGLQRENFVCFEMIAHSSDKYDDGAKFRVIDLDESSGIFTIDGLIYPDEDKKLRWGLGKDDISVSDLFHAFSDEGTIQDRTKIARYCFQDCNLVHHLLRKNDIITGMSEIASICSVPIDFIVMRGQGIKLLSFIAKKCANKNTMMPVLQKAEGDGSYEGAICFPPKCGLYIDNPVAVVDYSSLYPSCMISENISHDSKVWTKEYNLEDMLIKETGVKNKEGEYIYDNLEEFKYVDVKYDTYQYIRPAPNKKEQKVKVGYKICRYVQFNKNKKAIMPSILTELLGARKATRAKIKYKTIIKNNGEEVIGIPSDKGDSYVMKQLYMEDGVLKNTVITVDKSDVDTMKDTYNSFMKNVFNQRQLGIKVTANSLYGQCGARTSAFYDKDIAASTTATGRKLLVYGKKVIEGVYGDAIVDTKFGKVKSKAEVVYGDSVTPDTPLLLRNKHTGFIEFKQIDDINHFEDWEPYDGFKAGESNRREKQQKCVNDYEIYTSDGWSNIRRVIRHKTNKKIYRINTHTGMVDVTEDHSLLDENLDKLKPDQAKIGMKLYHKYPEFKDSKLKLVDILQYIKNIASKSIEEKEAFIYGFFYGDGSCGSYNCPSGKKNSWTLNQKNMETTVILQSLCIEVFNEDFKILDTLKSSGVYKIVPACGNIKKYVNMFREVCYNKDKFKIIPSIYLNSDIKFRLAYFAGYYWADGAKCPNEKTKCIRMDNKGKIGSAMLYYLAKSLGFNVSLNTRKDKLNIIRLTATTGKQRKNPNIIKKIDYIGDSRDFVYDIETETGNFNTGFPLIVKNTDSAFVAFNLEDLSGEKIIGKKALEITIELAIEAGELSSEFLKAPHDLEYEKTFDPFLLLSKKRYVGMLYETDPNKCKRKSMGIVLKRRDNAPIVKDVYGGIIDILMNEQDVLKSIEFTKQCLQDIVEEKCSLDKLIISKSLRSFYKNPESIAHKVLADRIAERDPGNKPTSGARIPFVFIQTKKKEKLQGNRIETPEFIRENKLRPDYAHYITNQIMKPVQQVYALLLDQIPEFKSKLKALRRHERSIQRQYKDDNKKCREKINKIRNKEVKELIFSEALRDAVNLKNNQKSIKKFFN</sequence>
<dbReference type="GO" id="GO:0006297">
    <property type="term" value="P:nucleotide-excision repair, DNA gap filling"/>
    <property type="evidence" value="ECO:0007669"/>
    <property type="project" value="TreeGrafter"/>
</dbReference>
<dbReference type="InterPro" id="IPR036844">
    <property type="entry name" value="Hint_dom_sf"/>
</dbReference>
<dbReference type="SUPFAM" id="SSF51294">
    <property type="entry name" value="Hedgehog/intein (Hint) domain"/>
    <property type="match status" value="1"/>
</dbReference>
<evidence type="ECO:0000259" key="11">
    <source>
        <dbReference type="PROSITE" id="PS50819"/>
    </source>
</evidence>
<evidence type="ECO:0000256" key="10">
    <source>
        <dbReference type="ARBA" id="ARBA00049244"/>
    </source>
</evidence>
<name>A0A6C0C197_9ZZZZ</name>